<dbReference type="AlphaFoldDB" id="A0A0F9BNH2"/>
<accession>A0A0F9BNH2</accession>
<protein>
    <submittedName>
        <fullName evidence="2">Uncharacterized protein</fullName>
    </submittedName>
</protein>
<sequence length="143" mass="16639">MARGTQTIKDKDLTARQRRQLKKFRERGEQPKPKPKPTGRKLVPITRPPQGEGRKDPRPKQGAGRTDPRRTIVIFQGNGGKTYFTNPKGKFAGGLIHHTKKDIKNKIFDFFSVHSDRSDFKAFKLNKEEKKKYHREIILYNLK</sequence>
<gene>
    <name evidence="2" type="ORF">LCGC14_2506230</name>
</gene>
<organism evidence="2">
    <name type="scientific">marine sediment metagenome</name>
    <dbReference type="NCBI Taxonomy" id="412755"/>
    <lineage>
        <taxon>unclassified sequences</taxon>
        <taxon>metagenomes</taxon>
        <taxon>ecological metagenomes</taxon>
    </lineage>
</organism>
<feature type="compositionally biased region" description="Basic residues" evidence="1">
    <location>
        <begin position="16"/>
        <end position="25"/>
    </location>
</feature>
<proteinExistence type="predicted"/>
<evidence type="ECO:0000256" key="1">
    <source>
        <dbReference type="SAM" id="MobiDB-lite"/>
    </source>
</evidence>
<reference evidence="2" key="1">
    <citation type="journal article" date="2015" name="Nature">
        <title>Complex archaea that bridge the gap between prokaryotes and eukaryotes.</title>
        <authorList>
            <person name="Spang A."/>
            <person name="Saw J.H."/>
            <person name="Jorgensen S.L."/>
            <person name="Zaremba-Niedzwiedzka K."/>
            <person name="Martijn J."/>
            <person name="Lind A.E."/>
            <person name="van Eijk R."/>
            <person name="Schleper C."/>
            <person name="Guy L."/>
            <person name="Ettema T.J."/>
        </authorList>
    </citation>
    <scope>NUCLEOTIDE SEQUENCE</scope>
</reference>
<dbReference type="EMBL" id="LAZR01040084">
    <property type="protein sequence ID" value="KKL15377.1"/>
    <property type="molecule type" value="Genomic_DNA"/>
</dbReference>
<name>A0A0F9BNH2_9ZZZZ</name>
<evidence type="ECO:0000313" key="2">
    <source>
        <dbReference type="EMBL" id="KKL15377.1"/>
    </source>
</evidence>
<comment type="caution">
    <text evidence="2">The sequence shown here is derived from an EMBL/GenBank/DDBJ whole genome shotgun (WGS) entry which is preliminary data.</text>
</comment>
<feature type="region of interest" description="Disordered" evidence="1">
    <location>
        <begin position="1"/>
        <end position="70"/>
    </location>
</feature>